<feature type="region of interest" description="Disordered" evidence="1">
    <location>
        <begin position="195"/>
        <end position="232"/>
    </location>
</feature>
<protein>
    <submittedName>
        <fullName evidence="2">Uncharacterized protein</fullName>
    </submittedName>
</protein>
<feature type="compositionally biased region" description="Low complexity" evidence="1">
    <location>
        <begin position="350"/>
        <end position="367"/>
    </location>
</feature>
<dbReference type="EMBL" id="WVTA01000005">
    <property type="protein sequence ID" value="KAK3209590.1"/>
    <property type="molecule type" value="Genomic_DNA"/>
</dbReference>
<reference evidence="2 3" key="1">
    <citation type="submission" date="2021-02" db="EMBL/GenBank/DDBJ databases">
        <title>Genome assembly of Pseudopithomyces chartarum.</title>
        <authorList>
            <person name="Jauregui R."/>
            <person name="Singh J."/>
            <person name="Voisey C."/>
        </authorList>
    </citation>
    <scope>NUCLEOTIDE SEQUENCE [LARGE SCALE GENOMIC DNA]</scope>
    <source>
        <strain evidence="2 3">AGR01</strain>
    </source>
</reference>
<accession>A0AAN6M0F7</accession>
<gene>
    <name evidence="2" type="ORF">GRF29_44g66519</name>
</gene>
<feature type="region of interest" description="Disordered" evidence="1">
    <location>
        <begin position="346"/>
        <end position="400"/>
    </location>
</feature>
<evidence type="ECO:0000313" key="3">
    <source>
        <dbReference type="Proteomes" id="UP001280581"/>
    </source>
</evidence>
<keyword evidence="3" id="KW-1185">Reference proteome</keyword>
<dbReference type="AlphaFoldDB" id="A0AAN6M0F7"/>
<evidence type="ECO:0000256" key="1">
    <source>
        <dbReference type="SAM" id="MobiDB-lite"/>
    </source>
</evidence>
<feature type="compositionally biased region" description="Gly residues" evidence="1">
    <location>
        <begin position="388"/>
        <end position="400"/>
    </location>
</feature>
<sequence length="400" mass="43039">MATTTRIFRKNGISVLASVEADMSSPAACSLMVKHSDAHLQASIVLKFSLLLRGFDSEQTVQLVLDANNLEPRHVKLEPSSTTVPQNLVLPILRNKGRPDSLYLFSIMLKEPCIVRYPQSEHSTIAPQSDVQEDFAHLVHLAKSTQIYILFDYQWLPSAKSDRLWSIVNHPDRLTGFRVEEKSDAAYKQGDWTVFAPPGASDVPPPAYGDISRKRPRQSPTTSPRGPSPKRALCTPSPLPLFCPDTLSPTEKASSIEPLTPGFIQPSPTEKASTKAYIPPSRILSPAQDPISAAFTDTVSNAVDSLVPTAVAACLPTLLPSLLPSLVKSYVQTLLPDILETALAPPPSFPSSHHPSRSPSPTTSTHVHTGRTPPAPPRPINHLHLDGAGAGVDGEGGGGV</sequence>
<name>A0AAN6M0F7_9PLEO</name>
<organism evidence="2 3">
    <name type="scientific">Pseudopithomyces chartarum</name>
    <dbReference type="NCBI Taxonomy" id="1892770"/>
    <lineage>
        <taxon>Eukaryota</taxon>
        <taxon>Fungi</taxon>
        <taxon>Dikarya</taxon>
        <taxon>Ascomycota</taxon>
        <taxon>Pezizomycotina</taxon>
        <taxon>Dothideomycetes</taxon>
        <taxon>Pleosporomycetidae</taxon>
        <taxon>Pleosporales</taxon>
        <taxon>Massarineae</taxon>
        <taxon>Didymosphaeriaceae</taxon>
        <taxon>Pseudopithomyces</taxon>
    </lineage>
</organism>
<comment type="caution">
    <text evidence="2">The sequence shown here is derived from an EMBL/GenBank/DDBJ whole genome shotgun (WGS) entry which is preliminary data.</text>
</comment>
<proteinExistence type="predicted"/>
<dbReference type="Proteomes" id="UP001280581">
    <property type="component" value="Unassembled WGS sequence"/>
</dbReference>
<evidence type="ECO:0000313" key="2">
    <source>
        <dbReference type="EMBL" id="KAK3209590.1"/>
    </source>
</evidence>